<evidence type="ECO:0000313" key="1">
    <source>
        <dbReference type="EMBL" id="KAJ0010360.1"/>
    </source>
</evidence>
<accession>A0ACC0X4W2</accession>
<evidence type="ECO:0000313" key="2">
    <source>
        <dbReference type="Proteomes" id="UP001163603"/>
    </source>
</evidence>
<name>A0ACC0X4W2_9ROSI</name>
<dbReference type="Proteomes" id="UP001163603">
    <property type="component" value="Chromosome 14"/>
</dbReference>
<dbReference type="EMBL" id="CM047749">
    <property type="protein sequence ID" value="KAJ0010360.1"/>
    <property type="molecule type" value="Genomic_DNA"/>
</dbReference>
<proteinExistence type="predicted"/>
<comment type="caution">
    <text evidence="1">The sequence shown here is derived from an EMBL/GenBank/DDBJ whole genome shotgun (WGS) entry which is preliminary data.</text>
</comment>
<protein>
    <submittedName>
        <fullName evidence="1">Uncharacterized protein</fullName>
    </submittedName>
</protein>
<organism evidence="1 2">
    <name type="scientific">Pistacia integerrima</name>
    <dbReference type="NCBI Taxonomy" id="434235"/>
    <lineage>
        <taxon>Eukaryota</taxon>
        <taxon>Viridiplantae</taxon>
        <taxon>Streptophyta</taxon>
        <taxon>Embryophyta</taxon>
        <taxon>Tracheophyta</taxon>
        <taxon>Spermatophyta</taxon>
        <taxon>Magnoliopsida</taxon>
        <taxon>eudicotyledons</taxon>
        <taxon>Gunneridae</taxon>
        <taxon>Pentapetalae</taxon>
        <taxon>rosids</taxon>
        <taxon>malvids</taxon>
        <taxon>Sapindales</taxon>
        <taxon>Anacardiaceae</taxon>
        <taxon>Pistacia</taxon>
    </lineage>
</organism>
<gene>
    <name evidence="1" type="ORF">Pint_33060</name>
</gene>
<keyword evidence="2" id="KW-1185">Reference proteome</keyword>
<sequence>MQGGEELSIEELFSNLSTYKEQLQQVRQLLVDDPGNSEYADMEKELTEVISFFILSIWGSLSMSFLCSLCRSVYHLSSSYFEGSTCCSNKQQELTAMDPVEVVLCVVMASLLPSHLISDVTLRF</sequence>
<reference evidence="2" key="1">
    <citation type="journal article" date="2023" name="G3 (Bethesda)">
        <title>Genome assembly and association tests identify interacting loci associated with vigor, precocity, and sex in interspecific pistachio rootstocks.</title>
        <authorList>
            <person name="Palmer W."/>
            <person name="Jacygrad E."/>
            <person name="Sagayaradj S."/>
            <person name="Cavanaugh K."/>
            <person name="Han R."/>
            <person name="Bertier L."/>
            <person name="Beede B."/>
            <person name="Kafkas S."/>
            <person name="Golino D."/>
            <person name="Preece J."/>
            <person name="Michelmore R."/>
        </authorList>
    </citation>
    <scope>NUCLEOTIDE SEQUENCE [LARGE SCALE GENOMIC DNA]</scope>
</reference>